<organism evidence="7 8">
    <name type="scientific">Volvox reticuliferus</name>
    <dbReference type="NCBI Taxonomy" id="1737510"/>
    <lineage>
        <taxon>Eukaryota</taxon>
        <taxon>Viridiplantae</taxon>
        <taxon>Chlorophyta</taxon>
        <taxon>core chlorophytes</taxon>
        <taxon>Chlorophyceae</taxon>
        <taxon>CS clade</taxon>
        <taxon>Chlamydomonadales</taxon>
        <taxon>Volvocaceae</taxon>
        <taxon>Volvox</taxon>
    </lineage>
</organism>
<gene>
    <name evidence="7" type="ORF">Vretimale_1364</name>
</gene>
<dbReference type="GO" id="GO:0015112">
    <property type="term" value="F:nitrate transmembrane transporter activity"/>
    <property type="evidence" value="ECO:0007669"/>
    <property type="project" value="InterPro"/>
</dbReference>
<feature type="non-terminal residue" evidence="7">
    <location>
        <position position="1"/>
    </location>
</feature>
<evidence type="ECO:0000256" key="4">
    <source>
        <dbReference type="ARBA" id="ARBA00023136"/>
    </source>
</evidence>
<evidence type="ECO:0000256" key="6">
    <source>
        <dbReference type="SAM" id="Phobius"/>
    </source>
</evidence>
<feature type="transmembrane region" description="Helical" evidence="6">
    <location>
        <begin position="384"/>
        <end position="407"/>
    </location>
</feature>
<keyword evidence="3 6" id="KW-1133">Transmembrane helix</keyword>
<proteinExistence type="predicted"/>
<feature type="transmembrane region" description="Helical" evidence="6">
    <location>
        <begin position="325"/>
        <end position="343"/>
    </location>
</feature>
<keyword evidence="2 6" id="KW-0812">Transmembrane</keyword>
<dbReference type="GO" id="GO:0016020">
    <property type="term" value="C:membrane"/>
    <property type="evidence" value="ECO:0007669"/>
    <property type="project" value="UniProtKB-SubCell"/>
</dbReference>
<feature type="transmembrane region" description="Helical" evidence="6">
    <location>
        <begin position="355"/>
        <end position="377"/>
    </location>
</feature>
<dbReference type="InterPro" id="IPR036259">
    <property type="entry name" value="MFS_trans_sf"/>
</dbReference>
<accession>A0A8J4D544</accession>
<dbReference type="Gene3D" id="1.20.1250.20">
    <property type="entry name" value="MFS general substrate transporter like domains"/>
    <property type="match status" value="1"/>
</dbReference>
<keyword evidence="4 6" id="KW-0472">Membrane</keyword>
<dbReference type="EMBL" id="BNCQ01000002">
    <property type="protein sequence ID" value="GIL95305.1"/>
    <property type="molecule type" value="Genomic_DNA"/>
</dbReference>
<reference evidence="7" key="1">
    <citation type="journal article" date="2021" name="Proc. Natl. Acad. Sci. U.S.A.">
        <title>Three genomes in the algal genus Volvox reveal the fate of a haploid sex-determining region after a transition to homothallism.</title>
        <authorList>
            <person name="Yamamoto K."/>
            <person name="Hamaji T."/>
            <person name="Kawai-Toyooka H."/>
            <person name="Matsuzaki R."/>
            <person name="Takahashi F."/>
            <person name="Nishimura Y."/>
            <person name="Kawachi M."/>
            <person name="Noguchi H."/>
            <person name="Minakuchi Y."/>
            <person name="Umen J.G."/>
            <person name="Toyoda A."/>
            <person name="Nozaki H."/>
        </authorList>
    </citation>
    <scope>NUCLEOTIDE SEQUENCE</scope>
    <source>
        <strain evidence="7">NIES-3785</strain>
    </source>
</reference>
<protein>
    <submittedName>
        <fullName evidence="7">Uncharacterized protein</fullName>
    </submittedName>
</protein>
<name>A0A8J4D544_9CHLO</name>
<feature type="transmembrane region" description="Helical" evidence="6">
    <location>
        <begin position="419"/>
        <end position="436"/>
    </location>
</feature>
<dbReference type="PANTHER" id="PTHR23515">
    <property type="entry name" value="HIGH-AFFINITY NITRATE TRANSPORTER 2.3"/>
    <property type="match status" value="1"/>
</dbReference>
<feature type="transmembrane region" description="Helical" evidence="6">
    <location>
        <begin position="286"/>
        <end position="304"/>
    </location>
</feature>
<evidence type="ECO:0000256" key="1">
    <source>
        <dbReference type="ARBA" id="ARBA00004141"/>
    </source>
</evidence>
<dbReference type="Proteomes" id="UP000722791">
    <property type="component" value="Unassembled WGS sequence"/>
</dbReference>
<dbReference type="AlphaFoldDB" id="A0A8J4D544"/>
<comment type="subcellular location">
    <subcellularLocation>
        <location evidence="1">Membrane</location>
        <topology evidence="1">Multi-pass membrane protein</topology>
    </subcellularLocation>
</comment>
<evidence type="ECO:0000256" key="2">
    <source>
        <dbReference type="ARBA" id="ARBA00022692"/>
    </source>
</evidence>
<sequence length="502" mass="52276">SESAGSRRAFLGSMQCGATQPIAEAFESSAAVHDPAAVGLAVHDPAAVGLAVHDPAVVGLAVHDPAVVGLAVHDPAVVGVGGLAVAPAPAPLAAPAAVASGLWPRHLAVASPVSNCQRHYAGIIAPPGASATLPLWSPPSPSSPPMPASLNRQSQSPSSVQNAVLAAVAAAAAATATASTPGHQPRLLAAPSPLPPSPRAVSFAQTYDTARERPDGVTAYVEWHRRRMQQHSTLGTSWLDAVHLYGIALRNHRCLLLSFNYGYNYGAQMALYNLLTLYLFERYRMGFLAAGALAAMPGLLNAVMRMYGSCLSGLACRSFGMRGRLWLLWTSQSAGGICCMLLGRCGGGSSGLTATAVLLLLFALSTQIAAGATYAIMPYVSYRAFAAVMGITSSGGQLGGVLLMLFFFISRHLSYEQGLFWMGVTILAVSLTLLLLRFPMWGGMLTGPETRHGGVKEEDYYLSEWTPEEQDAGVATPALIFAAQARLTGGGGRRAAVRDGSA</sequence>
<evidence type="ECO:0000256" key="5">
    <source>
        <dbReference type="SAM" id="MobiDB-lite"/>
    </source>
</evidence>
<feature type="compositionally biased region" description="Pro residues" evidence="5">
    <location>
        <begin position="136"/>
        <end position="147"/>
    </location>
</feature>
<evidence type="ECO:0000313" key="7">
    <source>
        <dbReference type="EMBL" id="GIL95305.1"/>
    </source>
</evidence>
<evidence type="ECO:0000313" key="8">
    <source>
        <dbReference type="Proteomes" id="UP000722791"/>
    </source>
</evidence>
<feature type="region of interest" description="Disordered" evidence="5">
    <location>
        <begin position="134"/>
        <end position="156"/>
    </location>
</feature>
<dbReference type="InterPro" id="IPR044772">
    <property type="entry name" value="NO3_transporter"/>
</dbReference>
<comment type="caution">
    <text evidence="7">The sequence shown here is derived from an EMBL/GenBank/DDBJ whole genome shotgun (WGS) entry which is preliminary data.</text>
</comment>
<evidence type="ECO:0000256" key="3">
    <source>
        <dbReference type="ARBA" id="ARBA00022989"/>
    </source>
</evidence>
<dbReference type="SUPFAM" id="SSF103473">
    <property type="entry name" value="MFS general substrate transporter"/>
    <property type="match status" value="1"/>
</dbReference>